<dbReference type="Gene3D" id="3.40.30.10">
    <property type="entry name" value="Glutaredoxin"/>
    <property type="match status" value="1"/>
</dbReference>
<dbReference type="RefSeq" id="WP_136061360.1">
    <property type="nucleotide sequence ID" value="NZ_CAAHFH010000001.1"/>
</dbReference>
<dbReference type="EMBL" id="CAAHFH010000001">
    <property type="protein sequence ID" value="VGO19893.1"/>
    <property type="molecule type" value="Genomic_DNA"/>
</dbReference>
<dbReference type="PROSITE" id="PS51352">
    <property type="entry name" value="THIOREDOXIN_2"/>
    <property type="match status" value="1"/>
</dbReference>
<feature type="coiled-coil region" evidence="2">
    <location>
        <begin position="198"/>
        <end position="280"/>
    </location>
</feature>
<dbReference type="InterPro" id="IPR051099">
    <property type="entry name" value="AGR/TXD"/>
</dbReference>
<dbReference type="PANTHER" id="PTHR15337">
    <property type="entry name" value="ANTERIOR GRADIENT PROTEIN-RELATED"/>
    <property type="match status" value="1"/>
</dbReference>
<feature type="signal peptide" evidence="3">
    <location>
        <begin position="1"/>
        <end position="19"/>
    </location>
</feature>
<sequence length="284" mass="32254">MKATSLCVAVVVALLGAAAEVEFDSDGATPGKWTMDLDAAKQLAEEKQLPILLDFSGSDWCGWCKIMEENVFTQPEWKTYAQENLVMVLLDFPSDKSLVPEKYVERNKALKGEYSVQGYPTFVVLDNDGITELGRLRSGRDKTPESFQAELKNLFRFRPVEIAKYTATLSPEDQAAYRELIDQLGREKAAVKLGEKAEAEAKAKVREFKTAVNNAEQEMVEFRVAHLSEAERKQYEALQVQRQEAKTKLSDWMKTKPDKNDETMAQYTAMQEEIQELDKKISQY</sequence>
<evidence type="ECO:0000259" key="4">
    <source>
        <dbReference type="PROSITE" id="PS51352"/>
    </source>
</evidence>
<dbReference type="InterPro" id="IPR036249">
    <property type="entry name" value="Thioredoxin-like_sf"/>
</dbReference>
<keyword evidence="1 3" id="KW-0732">Signal</keyword>
<accession>A0A6C2UJ39</accession>
<proteinExistence type="predicted"/>
<dbReference type="SUPFAM" id="SSF52833">
    <property type="entry name" value="Thioredoxin-like"/>
    <property type="match status" value="1"/>
</dbReference>
<dbReference type="Proteomes" id="UP000346198">
    <property type="component" value="Unassembled WGS sequence"/>
</dbReference>
<dbReference type="InterPro" id="IPR013766">
    <property type="entry name" value="Thioredoxin_domain"/>
</dbReference>
<evidence type="ECO:0000313" key="6">
    <source>
        <dbReference type="Proteomes" id="UP000346198"/>
    </source>
</evidence>
<dbReference type="AlphaFoldDB" id="A0A6C2UJ39"/>
<evidence type="ECO:0000256" key="2">
    <source>
        <dbReference type="SAM" id="Coils"/>
    </source>
</evidence>
<name>A0A6C2UJ39_9BACT</name>
<feature type="chain" id="PRO_5025645155" evidence="3">
    <location>
        <begin position="20"/>
        <end position="284"/>
    </location>
</feature>
<dbReference type="PANTHER" id="PTHR15337:SF11">
    <property type="entry name" value="THIOREDOXIN DOMAIN-CONTAINING PROTEIN"/>
    <property type="match status" value="1"/>
</dbReference>
<evidence type="ECO:0000256" key="1">
    <source>
        <dbReference type="ARBA" id="ARBA00022729"/>
    </source>
</evidence>
<keyword evidence="6" id="KW-1185">Reference proteome</keyword>
<keyword evidence="2" id="KW-0175">Coiled coil</keyword>
<protein>
    <submittedName>
        <fullName evidence="5">Disulfide bond reductase DsbH</fullName>
    </submittedName>
</protein>
<gene>
    <name evidence="5" type="primary">dsbH_1</name>
    <name evidence="5" type="ORF">SCARR_01953</name>
</gene>
<dbReference type="Pfam" id="PF13899">
    <property type="entry name" value="Thioredoxin_7"/>
    <property type="match status" value="1"/>
</dbReference>
<evidence type="ECO:0000256" key="3">
    <source>
        <dbReference type="SAM" id="SignalP"/>
    </source>
</evidence>
<feature type="domain" description="Thioredoxin" evidence="4">
    <location>
        <begin position="12"/>
        <end position="156"/>
    </location>
</feature>
<reference evidence="5 6" key="1">
    <citation type="submission" date="2019-04" db="EMBL/GenBank/DDBJ databases">
        <authorList>
            <person name="Van Vliet M D."/>
        </authorList>
    </citation>
    <scope>NUCLEOTIDE SEQUENCE [LARGE SCALE GENOMIC DNA]</scope>
    <source>
        <strain evidence="5 6">F21</strain>
    </source>
</reference>
<evidence type="ECO:0000313" key="5">
    <source>
        <dbReference type="EMBL" id="VGO19893.1"/>
    </source>
</evidence>
<organism evidence="5 6">
    <name type="scientific">Pontiella sulfatireligans</name>
    <dbReference type="NCBI Taxonomy" id="2750658"/>
    <lineage>
        <taxon>Bacteria</taxon>
        <taxon>Pseudomonadati</taxon>
        <taxon>Kiritimatiellota</taxon>
        <taxon>Kiritimatiellia</taxon>
        <taxon>Kiritimatiellales</taxon>
        <taxon>Pontiellaceae</taxon>
        <taxon>Pontiella</taxon>
    </lineage>
</organism>